<reference evidence="2" key="1">
    <citation type="submission" date="2023-07" db="EMBL/GenBank/DDBJ databases">
        <title>The genome sequence of Rhodocytophaga aerolata KACC 12507.</title>
        <authorList>
            <person name="Zhang X."/>
        </authorList>
    </citation>
    <scope>NUCLEOTIDE SEQUENCE</scope>
    <source>
        <strain evidence="2">KACC 12507</strain>
    </source>
</reference>
<keyword evidence="3" id="KW-1185">Reference proteome</keyword>
<keyword evidence="1" id="KW-1133">Transmembrane helix</keyword>
<evidence type="ECO:0000256" key="1">
    <source>
        <dbReference type="SAM" id="Phobius"/>
    </source>
</evidence>
<keyword evidence="1" id="KW-0812">Transmembrane</keyword>
<dbReference type="Proteomes" id="UP001168528">
    <property type="component" value="Unassembled WGS sequence"/>
</dbReference>
<name>A0ABT8R4R1_9BACT</name>
<dbReference type="Pfam" id="PF25589">
    <property type="entry name" value="DUF7935"/>
    <property type="match status" value="1"/>
</dbReference>
<dbReference type="InterPro" id="IPR057695">
    <property type="entry name" value="DUF7935"/>
</dbReference>
<evidence type="ECO:0000313" key="3">
    <source>
        <dbReference type="Proteomes" id="UP001168528"/>
    </source>
</evidence>
<dbReference type="EMBL" id="JAUKPO010000006">
    <property type="protein sequence ID" value="MDO1447081.1"/>
    <property type="molecule type" value="Genomic_DNA"/>
</dbReference>
<sequence>MEIVEELIKILLPAAIVLYAMYLTVRAFLNKEFERKLIDIKLKNTEIVLPVRLQAYERMCLFLERISPNNLILRLNNSMLSANDLHQLLLAEIREEYHHNLSQQVYMSDRAWQQIKAAMEEIITIINSAASSVAADGKSIDLAKAIFDRIIQQDLDPSGGALRYIKDEIRQVF</sequence>
<accession>A0ABT8R4R1</accession>
<keyword evidence="1" id="KW-0472">Membrane</keyword>
<organism evidence="2 3">
    <name type="scientific">Rhodocytophaga aerolata</name>
    <dbReference type="NCBI Taxonomy" id="455078"/>
    <lineage>
        <taxon>Bacteria</taxon>
        <taxon>Pseudomonadati</taxon>
        <taxon>Bacteroidota</taxon>
        <taxon>Cytophagia</taxon>
        <taxon>Cytophagales</taxon>
        <taxon>Rhodocytophagaceae</taxon>
        <taxon>Rhodocytophaga</taxon>
    </lineage>
</organism>
<evidence type="ECO:0000313" key="2">
    <source>
        <dbReference type="EMBL" id="MDO1447081.1"/>
    </source>
</evidence>
<gene>
    <name evidence="2" type="ORF">Q0590_12505</name>
</gene>
<comment type="caution">
    <text evidence="2">The sequence shown here is derived from an EMBL/GenBank/DDBJ whole genome shotgun (WGS) entry which is preliminary data.</text>
</comment>
<feature type="transmembrane region" description="Helical" evidence="1">
    <location>
        <begin position="6"/>
        <end position="29"/>
    </location>
</feature>
<proteinExistence type="predicted"/>
<dbReference type="RefSeq" id="WP_302037885.1">
    <property type="nucleotide sequence ID" value="NZ_JAUKPO010000006.1"/>
</dbReference>
<protein>
    <submittedName>
        <fullName evidence="2">Uncharacterized protein</fullName>
    </submittedName>
</protein>